<dbReference type="EMBL" id="RQFF01000037">
    <property type="protein sequence ID" value="TGK67095.1"/>
    <property type="molecule type" value="Genomic_DNA"/>
</dbReference>
<keyword evidence="2" id="KW-1185">Reference proteome</keyword>
<protein>
    <submittedName>
        <fullName evidence="1">Uncharacterized protein</fullName>
    </submittedName>
</protein>
<reference evidence="1" key="1">
    <citation type="journal article" date="2019" name="PLoS Negl. Trop. Dis.">
        <title>Revisiting the worldwide diversity of Leptospira species in the environment.</title>
        <authorList>
            <person name="Vincent A.T."/>
            <person name="Schiettekatte O."/>
            <person name="Bourhy P."/>
            <person name="Veyrier F.J."/>
            <person name="Picardeau M."/>
        </authorList>
    </citation>
    <scope>NUCLEOTIDE SEQUENCE [LARGE SCALE GENOMIC DNA]</scope>
    <source>
        <strain evidence="1">201800293</strain>
    </source>
</reference>
<gene>
    <name evidence="1" type="ORF">EHQ18_18525</name>
</gene>
<sequence>MSIADDLVTIFLANFSFHWPSIATVRNIKKEPNPSTGDSGLLTAIINNASKDDIQFFPPFVPKTGSKCLVISLENRSDRSIAIGFNQIEKIKGQIGSILKYELSESGLKINLTPLEVKIEPTGVTIGSGTITAPNTILLKTYLTQLDASLQSLYTAIKVALITPSDGGSSLKGSLVAAIESIPLPAVPAELDKTNLKYSVGG</sequence>
<evidence type="ECO:0000313" key="2">
    <source>
        <dbReference type="Proteomes" id="UP000297239"/>
    </source>
</evidence>
<dbReference type="Proteomes" id="UP000297239">
    <property type="component" value="Unassembled WGS sequence"/>
</dbReference>
<name>A0A6N4Q7Y5_9LEPT</name>
<dbReference type="RefSeq" id="WP_135636381.1">
    <property type="nucleotide sequence ID" value="NZ_RQFE01000031.1"/>
</dbReference>
<comment type="caution">
    <text evidence="1">The sequence shown here is derived from an EMBL/GenBank/DDBJ whole genome shotgun (WGS) entry which is preliminary data.</text>
</comment>
<proteinExistence type="predicted"/>
<evidence type="ECO:0000313" key="1">
    <source>
        <dbReference type="EMBL" id="TGK67095.1"/>
    </source>
</evidence>
<organism evidence="1 2">
    <name type="scientific">Leptospira kanakyensis</name>
    <dbReference type="NCBI Taxonomy" id="2484968"/>
    <lineage>
        <taxon>Bacteria</taxon>
        <taxon>Pseudomonadati</taxon>
        <taxon>Spirochaetota</taxon>
        <taxon>Spirochaetia</taxon>
        <taxon>Leptospirales</taxon>
        <taxon>Leptospiraceae</taxon>
        <taxon>Leptospira</taxon>
    </lineage>
</organism>
<accession>A0A6N4Q7Y5</accession>
<dbReference type="OrthoDB" id="343012at2"/>
<dbReference type="AlphaFoldDB" id="A0A6N4Q7Y5"/>